<evidence type="ECO:0000313" key="2">
    <source>
        <dbReference type="EMBL" id="MBH9575973.1"/>
    </source>
</evidence>
<feature type="signal peptide" evidence="1">
    <location>
        <begin position="1"/>
        <end position="18"/>
    </location>
</feature>
<dbReference type="AlphaFoldDB" id="A0A931NFT4"/>
<name>A0A931NFT4_9BURK</name>
<dbReference type="Gene3D" id="2.40.160.170">
    <property type="match status" value="1"/>
</dbReference>
<organism evidence="2 3">
    <name type="scientific">Inhella proteolytica</name>
    <dbReference type="NCBI Taxonomy" id="2795029"/>
    <lineage>
        <taxon>Bacteria</taxon>
        <taxon>Pseudomonadati</taxon>
        <taxon>Pseudomonadota</taxon>
        <taxon>Betaproteobacteria</taxon>
        <taxon>Burkholderiales</taxon>
        <taxon>Sphaerotilaceae</taxon>
        <taxon>Inhella</taxon>
    </lineage>
</organism>
<sequence length="177" mass="18508">MRNISLALLLSFAASAQAAEGLRLPGLEETPRWQARVQLLSSDELSGTRLLSASLLGDYYLSTRSHGLRLSGGLMSGPMSLLGSGAGLALGGPQAISLGQRSLAGSTNESALHQPYVGIGYSSQGLGWGFSADLGVAMRGGAGLSLRNSDAFAQSLDQSLRSLQFTPLVQMGLFYRF</sequence>
<dbReference type="Proteomes" id="UP000613266">
    <property type="component" value="Unassembled WGS sequence"/>
</dbReference>
<comment type="caution">
    <text evidence="2">The sequence shown here is derived from an EMBL/GenBank/DDBJ whole genome shotgun (WGS) entry which is preliminary data.</text>
</comment>
<evidence type="ECO:0008006" key="4">
    <source>
        <dbReference type="Google" id="ProtNLM"/>
    </source>
</evidence>
<proteinExistence type="predicted"/>
<evidence type="ECO:0000313" key="3">
    <source>
        <dbReference type="Proteomes" id="UP000613266"/>
    </source>
</evidence>
<keyword evidence="3" id="KW-1185">Reference proteome</keyword>
<protein>
    <recommendedName>
        <fullName evidence="4">Outer membrane protein beta-barrel domain-containing protein</fullName>
    </recommendedName>
</protein>
<reference evidence="2" key="1">
    <citation type="submission" date="2020-12" db="EMBL/GenBank/DDBJ databases">
        <title>The genome sequence of Inhella sp. 1Y17.</title>
        <authorList>
            <person name="Liu Y."/>
        </authorList>
    </citation>
    <scope>NUCLEOTIDE SEQUENCE</scope>
    <source>
        <strain evidence="2">1Y17</strain>
    </source>
</reference>
<dbReference type="RefSeq" id="WP_198109592.1">
    <property type="nucleotide sequence ID" value="NZ_JAEDAK010000002.1"/>
</dbReference>
<evidence type="ECO:0000256" key="1">
    <source>
        <dbReference type="SAM" id="SignalP"/>
    </source>
</evidence>
<gene>
    <name evidence="2" type="ORF">I7X39_03545</name>
</gene>
<accession>A0A931NFT4</accession>
<feature type="chain" id="PRO_5036907202" description="Outer membrane protein beta-barrel domain-containing protein" evidence="1">
    <location>
        <begin position="19"/>
        <end position="177"/>
    </location>
</feature>
<keyword evidence="1" id="KW-0732">Signal</keyword>
<dbReference type="EMBL" id="JAEDAK010000002">
    <property type="protein sequence ID" value="MBH9575973.1"/>
    <property type="molecule type" value="Genomic_DNA"/>
</dbReference>